<protein>
    <submittedName>
        <fullName evidence="6">7007_t:CDS:1</fullName>
    </submittedName>
</protein>
<keyword evidence="4" id="KW-0732">Signal</keyword>
<evidence type="ECO:0000259" key="5">
    <source>
        <dbReference type="Pfam" id="PF20147"/>
    </source>
</evidence>
<comment type="caution">
    <text evidence="6">The sequence shown here is derived from an EMBL/GenBank/DDBJ whole genome shotgun (WGS) entry which is preliminary data.</text>
</comment>
<evidence type="ECO:0000313" key="6">
    <source>
        <dbReference type="EMBL" id="CAG8621002.1"/>
    </source>
</evidence>
<feature type="signal peptide" evidence="4">
    <location>
        <begin position="1"/>
        <end position="22"/>
    </location>
</feature>
<evidence type="ECO:0000256" key="3">
    <source>
        <dbReference type="ARBA" id="ARBA00022525"/>
    </source>
</evidence>
<keyword evidence="3" id="KW-0964">Secreted</keyword>
<feature type="chain" id="PRO_5040277128" evidence="4">
    <location>
        <begin position="23"/>
        <end position="141"/>
    </location>
</feature>
<reference evidence="6" key="1">
    <citation type="submission" date="2021-06" db="EMBL/GenBank/DDBJ databases">
        <authorList>
            <person name="Kallberg Y."/>
            <person name="Tangrot J."/>
            <person name="Rosling A."/>
        </authorList>
    </citation>
    <scope>NUCLEOTIDE SEQUENCE</scope>
    <source>
        <strain evidence="6">MA453B</strain>
    </source>
</reference>
<dbReference type="GO" id="GO:0005576">
    <property type="term" value="C:extracellular region"/>
    <property type="evidence" value="ECO:0007669"/>
    <property type="project" value="UniProtKB-SubCell"/>
</dbReference>
<dbReference type="Proteomes" id="UP000789405">
    <property type="component" value="Unassembled WGS sequence"/>
</dbReference>
<dbReference type="InterPro" id="IPR045379">
    <property type="entry name" value="Crinkler_N"/>
</dbReference>
<sequence>MTYLRYLIWIFIITLLYGNVNSAEISLRCLVLIEGRIPSSQSVTIIDISNNHRVDYLKHDIKRKWPSLQEYDPAQITLHKMTEGITLKKVVSFYNDNTQKGREMLPIDSIAVYFPDSPSDICENCIDVAVYVRGEPKRDEL</sequence>
<evidence type="ECO:0000256" key="2">
    <source>
        <dbReference type="ARBA" id="ARBA00004613"/>
    </source>
</evidence>
<evidence type="ECO:0000313" key="7">
    <source>
        <dbReference type="Proteomes" id="UP000789405"/>
    </source>
</evidence>
<organism evidence="6 7">
    <name type="scientific">Dentiscutata erythropus</name>
    <dbReference type="NCBI Taxonomy" id="1348616"/>
    <lineage>
        <taxon>Eukaryota</taxon>
        <taxon>Fungi</taxon>
        <taxon>Fungi incertae sedis</taxon>
        <taxon>Mucoromycota</taxon>
        <taxon>Glomeromycotina</taxon>
        <taxon>Glomeromycetes</taxon>
        <taxon>Diversisporales</taxon>
        <taxon>Gigasporaceae</taxon>
        <taxon>Dentiscutata</taxon>
    </lineage>
</organism>
<name>A0A9N9GN71_9GLOM</name>
<keyword evidence="7" id="KW-1185">Reference proteome</keyword>
<dbReference type="Pfam" id="PF20147">
    <property type="entry name" value="Crinkler"/>
    <property type="match status" value="1"/>
</dbReference>
<proteinExistence type="predicted"/>
<dbReference type="EMBL" id="CAJVPY010004499">
    <property type="protein sequence ID" value="CAG8621002.1"/>
    <property type="molecule type" value="Genomic_DNA"/>
</dbReference>
<dbReference type="GO" id="GO:0043657">
    <property type="term" value="C:host cell"/>
    <property type="evidence" value="ECO:0007669"/>
    <property type="project" value="UniProtKB-SubCell"/>
</dbReference>
<dbReference type="OrthoDB" id="2307779at2759"/>
<evidence type="ECO:0000256" key="1">
    <source>
        <dbReference type="ARBA" id="ARBA00004340"/>
    </source>
</evidence>
<gene>
    <name evidence="6" type="ORF">DERYTH_LOCUS8634</name>
</gene>
<accession>A0A9N9GN71</accession>
<evidence type="ECO:0000256" key="4">
    <source>
        <dbReference type="SAM" id="SignalP"/>
    </source>
</evidence>
<feature type="domain" description="Crinkler effector protein N-terminal" evidence="5">
    <location>
        <begin position="25"/>
        <end position="130"/>
    </location>
</feature>
<comment type="subcellular location">
    <subcellularLocation>
        <location evidence="1">Host cell</location>
    </subcellularLocation>
    <subcellularLocation>
        <location evidence="2">Secreted</location>
    </subcellularLocation>
</comment>
<dbReference type="AlphaFoldDB" id="A0A9N9GN71"/>